<keyword evidence="1" id="KW-0472">Membrane</keyword>
<reference evidence="3 4" key="1">
    <citation type="submission" date="2020-07" db="EMBL/GenBank/DDBJ databases">
        <title>Sequencing the genomes of 1000 actinobacteria strains.</title>
        <authorList>
            <person name="Klenk H.-P."/>
        </authorList>
    </citation>
    <scope>NUCLEOTIDE SEQUENCE [LARGE SCALE GENOMIC DNA]</scope>
    <source>
        <strain evidence="3 4">DSM 19082</strain>
    </source>
</reference>
<name>A0A852RQC1_9ACTN</name>
<keyword evidence="1" id="KW-1133">Transmembrane helix</keyword>
<feature type="domain" description="VanZ-like" evidence="2">
    <location>
        <begin position="47"/>
        <end position="123"/>
    </location>
</feature>
<accession>A0A852RQC1</accession>
<evidence type="ECO:0000259" key="2">
    <source>
        <dbReference type="Pfam" id="PF04892"/>
    </source>
</evidence>
<evidence type="ECO:0000313" key="4">
    <source>
        <dbReference type="Proteomes" id="UP000582231"/>
    </source>
</evidence>
<proteinExistence type="predicted"/>
<organism evidence="3 4">
    <name type="scientific">Nocardioides kongjuensis</name>
    <dbReference type="NCBI Taxonomy" id="349522"/>
    <lineage>
        <taxon>Bacteria</taxon>
        <taxon>Bacillati</taxon>
        <taxon>Actinomycetota</taxon>
        <taxon>Actinomycetes</taxon>
        <taxon>Propionibacteriales</taxon>
        <taxon>Nocardioidaceae</taxon>
        <taxon>Nocardioides</taxon>
    </lineage>
</organism>
<comment type="caution">
    <text evidence="3">The sequence shown here is derived from an EMBL/GenBank/DDBJ whole genome shotgun (WGS) entry which is preliminary data.</text>
</comment>
<evidence type="ECO:0000313" key="3">
    <source>
        <dbReference type="EMBL" id="NYD32889.1"/>
    </source>
</evidence>
<sequence>MIRRPVAAALLACYSVVVARLTLADPSAGRWAFDLAGSAAWRASDGRLDWSETEVLANVALFVPAGFLLAIVLGRPLLATALTVLASACIELAQQQFLPTRVPSLADVWHNGLGGLAGAVLAWPLSIRPRLTPRVN</sequence>
<dbReference type="Pfam" id="PF04892">
    <property type="entry name" value="VanZ"/>
    <property type="match status" value="1"/>
</dbReference>
<evidence type="ECO:0000256" key="1">
    <source>
        <dbReference type="SAM" id="Phobius"/>
    </source>
</evidence>
<dbReference type="Proteomes" id="UP000582231">
    <property type="component" value="Unassembled WGS sequence"/>
</dbReference>
<dbReference type="RefSeq" id="WP_179729006.1">
    <property type="nucleotide sequence ID" value="NZ_BAABEF010000001.1"/>
</dbReference>
<keyword evidence="1" id="KW-0812">Transmembrane</keyword>
<feature type="transmembrane region" description="Helical" evidence="1">
    <location>
        <begin position="55"/>
        <end position="73"/>
    </location>
</feature>
<dbReference type="AlphaFoldDB" id="A0A852RQC1"/>
<dbReference type="InterPro" id="IPR006976">
    <property type="entry name" value="VanZ-like"/>
</dbReference>
<dbReference type="EMBL" id="JACCBF010000001">
    <property type="protein sequence ID" value="NYD32889.1"/>
    <property type="molecule type" value="Genomic_DNA"/>
</dbReference>
<gene>
    <name evidence="3" type="ORF">BJ958_004435</name>
</gene>
<keyword evidence="4" id="KW-1185">Reference proteome</keyword>
<protein>
    <recommendedName>
        <fullName evidence="2">VanZ-like domain-containing protein</fullName>
    </recommendedName>
</protein>